<organism evidence="3 4">
    <name type="scientific">Paenibacillus roseopurpureus</name>
    <dbReference type="NCBI Taxonomy" id="2918901"/>
    <lineage>
        <taxon>Bacteria</taxon>
        <taxon>Bacillati</taxon>
        <taxon>Bacillota</taxon>
        <taxon>Bacilli</taxon>
        <taxon>Bacillales</taxon>
        <taxon>Paenibacillaceae</taxon>
        <taxon>Paenibacillus</taxon>
    </lineage>
</organism>
<dbReference type="Gene3D" id="3.40.50.720">
    <property type="entry name" value="NAD(P)-binding Rossmann-like Domain"/>
    <property type="match status" value="1"/>
</dbReference>
<protein>
    <submittedName>
        <fullName evidence="3">Gfo/Idh/MocA family oxidoreductase</fullName>
    </submittedName>
</protein>
<evidence type="ECO:0000313" key="3">
    <source>
        <dbReference type="EMBL" id="WNR43480.1"/>
    </source>
</evidence>
<dbReference type="AlphaFoldDB" id="A0AA96LRL7"/>
<dbReference type="PANTHER" id="PTHR43249:SF1">
    <property type="entry name" value="D-GLUCOSIDE 3-DEHYDROGENASE"/>
    <property type="match status" value="1"/>
</dbReference>
<name>A0AA96LRL7_9BACL</name>
<keyword evidence="4" id="KW-1185">Reference proteome</keyword>
<dbReference type="KEGG" id="proo:MJB10_20575"/>
<dbReference type="InterPro" id="IPR036291">
    <property type="entry name" value="NAD(P)-bd_dom_sf"/>
</dbReference>
<gene>
    <name evidence="3" type="ORF">MJB10_20575</name>
</gene>
<reference evidence="3" key="1">
    <citation type="submission" date="2022-02" db="EMBL/GenBank/DDBJ databases">
        <title>Paenibacillus sp. MBLB1832 Whole Genome Shotgun Sequencing.</title>
        <authorList>
            <person name="Hwang C.Y."/>
            <person name="Cho E.-S."/>
            <person name="Seo M.-J."/>
        </authorList>
    </citation>
    <scope>NUCLEOTIDE SEQUENCE</scope>
    <source>
        <strain evidence="3">MBLB1832</strain>
    </source>
</reference>
<sequence>MRSVGYGIVGLGVGTAHVKAALKAEGCHAVVICDKDEKRLHDVGDTYGIPRELRFASLEEMLEKAPIDIVSVCTPSGLHLEVAEACMKAGKHILVEKPVEITLDKIDAMIDSAKAYGVKAGCIFQTRFREGNQRIKNLLMEERLGKLVTANFHVKWYRTQEYYGWNGGWRGTWALDGGGALMNQSIHTVDLMRWLLGPIKSVFAKAGTYGHVIETEDTAVAVVTFENGAIATLIGTTCAYPGLEVSAQIHGLKGSYYAKDGVIELLKLEGEPEVELKQAEGASDVGGGSSNPMSISLEGHAAQVQDMITAVLTNRSPIIGIEEGREAVRIILAIYESARTGKEVFLKR</sequence>
<dbReference type="GO" id="GO:0000166">
    <property type="term" value="F:nucleotide binding"/>
    <property type="evidence" value="ECO:0007669"/>
    <property type="project" value="InterPro"/>
</dbReference>
<dbReference type="InterPro" id="IPR000683">
    <property type="entry name" value="Gfo/Idh/MocA-like_OxRdtase_N"/>
</dbReference>
<dbReference type="InterPro" id="IPR052515">
    <property type="entry name" value="Gfo/Idh/MocA_Oxidoreductase"/>
</dbReference>
<feature type="domain" description="GFO/IDH/MocA-like oxidoreductase" evidence="2">
    <location>
        <begin position="133"/>
        <end position="256"/>
    </location>
</feature>
<feature type="domain" description="Gfo/Idh/MocA-like oxidoreductase N-terminal" evidence="1">
    <location>
        <begin position="5"/>
        <end position="119"/>
    </location>
</feature>
<evidence type="ECO:0000259" key="2">
    <source>
        <dbReference type="Pfam" id="PF22725"/>
    </source>
</evidence>
<dbReference type="EMBL" id="CP130319">
    <property type="protein sequence ID" value="WNR43480.1"/>
    <property type="molecule type" value="Genomic_DNA"/>
</dbReference>
<dbReference type="RefSeq" id="WP_314797789.1">
    <property type="nucleotide sequence ID" value="NZ_CP130319.1"/>
</dbReference>
<proteinExistence type="predicted"/>
<dbReference type="Pfam" id="PF01408">
    <property type="entry name" value="GFO_IDH_MocA"/>
    <property type="match status" value="1"/>
</dbReference>
<dbReference type="SUPFAM" id="SSF55347">
    <property type="entry name" value="Glyceraldehyde-3-phosphate dehydrogenase-like, C-terminal domain"/>
    <property type="match status" value="1"/>
</dbReference>
<dbReference type="Pfam" id="PF22725">
    <property type="entry name" value="GFO_IDH_MocA_C3"/>
    <property type="match status" value="1"/>
</dbReference>
<evidence type="ECO:0000313" key="4">
    <source>
        <dbReference type="Proteomes" id="UP001304650"/>
    </source>
</evidence>
<dbReference type="PANTHER" id="PTHR43249">
    <property type="entry name" value="UDP-N-ACETYL-2-AMINO-2-DEOXY-D-GLUCURONATE OXIDASE"/>
    <property type="match status" value="1"/>
</dbReference>
<dbReference type="Gene3D" id="3.30.360.10">
    <property type="entry name" value="Dihydrodipicolinate Reductase, domain 2"/>
    <property type="match status" value="1"/>
</dbReference>
<accession>A0AA96LRL7</accession>
<dbReference type="Proteomes" id="UP001304650">
    <property type="component" value="Chromosome"/>
</dbReference>
<evidence type="ECO:0000259" key="1">
    <source>
        <dbReference type="Pfam" id="PF01408"/>
    </source>
</evidence>
<dbReference type="SUPFAM" id="SSF51735">
    <property type="entry name" value="NAD(P)-binding Rossmann-fold domains"/>
    <property type="match status" value="1"/>
</dbReference>
<dbReference type="InterPro" id="IPR055170">
    <property type="entry name" value="GFO_IDH_MocA-like_dom"/>
</dbReference>